<evidence type="ECO:0000256" key="1">
    <source>
        <dbReference type="ARBA" id="ARBA00004141"/>
    </source>
</evidence>
<gene>
    <name evidence="9" type="ORF">RIMI_LOCUS3525270</name>
</gene>
<dbReference type="PANTHER" id="PTHR45630:SF19">
    <property type="entry name" value="CATION-TRANSPORTING ATPASE"/>
    <property type="match status" value="1"/>
</dbReference>
<comment type="caution">
    <text evidence="9">The sequence shown here is derived from an EMBL/GenBank/DDBJ whole genome shotgun (WGS) entry which is preliminary data.</text>
</comment>
<proteinExistence type="predicted"/>
<comment type="subcellular location">
    <subcellularLocation>
        <location evidence="1">Membrane</location>
        <topology evidence="1">Multi-pass membrane protein</topology>
    </subcellularLocation>
</comment>
<feature type="domain" description="P-type ATPase A" evidence="8">
    <location>
        <begin position="23"/>
        <end position="141"/>
    </location>
</feature>
<evidence type="ECO:0000256" key="3">
    <source>
        <dbReference type="ARBA" id="ARBA00022741"/>
    </source>
</evidence>
<evidence type="ECO:0000256" key="2">
    <source>
        <dbReference type="ARBA" id="ARBA00022723"/>
    </source>
</evidence>
<sequence>MDAQSVKLNRLVESNNSAVITVHTSDAGNEEMESRHLVPGDLLMLSGKRFFLPCDCILLKGTCIVNEGMLTGESIPVTKIPLDQVTNCTPWKIHSGEDYKRHVLFCGTEVIQTTSSGSTPVTAVVMQTGFNTAKGDMVRSILYPKPMNFKLYQDASRFLMCLVAIAVIGFIYSVVLFVVKGYRYRIVSADTRKISDITDTDIRYQYKSMGHQVSEGPANDIAASDWSRAAHVTGTRPIRSRNVIRRSLIPRIRSFMNENDVAASDWSRAAHMGGTRPIRSCDVIRRS</sequence>
<protein>
    <recommendedName>
        <fullName evidence="8">P-type ATPase A domain-containing protein</fullName>
    </recommendedName>
</protein>
<evidence type="ECO:0000313" key="9">
    <source>
        <dbReference type="EMBL" id="CAJ0928625.1"/>
    </source>
</evidence>
<keyword evidence="6" id="KW-1278">Translocase</keyword>
<reference evidence="9" key="1">
    <citation type="submission" date="2023-07" db="EMBL/GenBank/DDBJ databases">
        <authorList>
            <person name="Stuckert A."/>
        </authorList>
    </citation>
    <scope>NUCLEOTIDE SEQUENCE</scope>
</reference>
<keyword evidence="3" id="KW-0547">Nucleotide-binding</keyword>
<evidence type="ECO:0000256" key="7">
    <source>
        <dbReference type="SAM" id="Phobius"/>
    </source>
</evidence>
<dbReference type="InterPro" id="IPR006544">
    <property type="entry name" value="P-type_TPase_V"/>
</dbReference>
<dbReference type="PANTHER" id="PTHR45630">
    <property type="entry name" value="CATION-TRANSPORTING ATPASE-RELATED"/>
    <property type="match status" value="1"/>
</dbReference>
<keyword evidence="5" id="KW-0460">Magnesium</keyword>
<name>A0ABN9KYH7_9NEOB</name>
<dbReference type="EMBL" id="CAUEEQ010005335">
    <property type="protein sequence ID" value="CAJ0928625.1"/>
    <property type="molecule type" value="Genomic_DNA"/>
</dbReference>
<feature type="transmembrane region" description="Helical" evidence="7">
    <location>
        <begin position="157"/>
        <end position="179"/>
    </location>
</feature>
<keyword evidence="7" id="KW-0472">Membrane</keyword>
<dbReference type="SUPFAM" id="SSF81653">
    <property type="entry name" value="Calcium ATPase, transduction domain A"/>
    <property type="match status" value="1"/>
</dbReference>
<evidence type="ECO:0000256" key="4">
    <source>
        <dbReference type="ARBA" id="ARBA00022840"/>
    </source>
</evidence>
<evidence type="ECO:0000313" key="10">
    <source>
        <dbReference type="Proteomes" id="UP001176940"/>
    </source>
</evidence>
<organism evidence="9 10">
    <name type="scientific">Ranitomeya imitator</name>
    <name type="common">mimic poison frog</name>
    <dbReference type="NCBI Taxonomy" id="111125"/>
    <lineage>
        <taxon>Eukaryota</taxon>
        <taxon>Metazoa</taxon>
        <taxon>Chordata</taxon>
        <taxon>Craniata</taxon>
        <taxon>Vertebrata</taxon>
        <taxon>Euteleostomi</taxon>
        <taxon>Amphibia</taxon>
        <taxon>Batrachia</taxon>
        <taxon>Anura</taxon>
        <taxon>Neobatrachia</taxon>
        <taxon>Hyloidea</taxon>
        <taxon>Dendrobatidae</taxon>
        <taxon>Dendrobatinae</taxon>
        <taxon>Ranitomeya</taxon>
    </lineage>
</organism>
<dbReference type="Pfam" id="PF00122">
    <property type="entry name" value="E1-E2_ATPase"/>
    <property type="match status" value="1"/>
</dbReference>
<keyword evidence="7" id="KW-1133">Transmembrane helix</keyword>
<keyword evidence="2" id="KW-0479">Metal-binding</keyword>
<evidence type="ECO:0000256" key="5">
    <source>
        <dbReference type="ARBA" id="ARBA00022842"/>
    </source>
</evidence>
<accession>A0ABN9KYH7</accession>
<dbReference type="InterPro" id="IPR059000">
    <property type="entry name" value="ATPase_P-type_domA"/>
</dbReference>
<dbReference type="Gene3D" id="2.70.150.10">
    <property type="entry name" value="Calcium-transporting ATPase, cytoplasmic transduction domain A"/>
    <property type="match status" value="1"/>
</dbReference>
<keyword evidence="4" id="KW-0067">ATP-binding</keyword>
<evidence type="ECO:0000256" key="6">
    <source>
        <dbReference type="ARBA" id="ARBA00022967"/>
    </source>
</evidence>
<dbReference type="InterPro" id="IPR008250">
    <property type="entry name" value="ATPase_P-typ_transduc_dom_A_sf"/>
</dbReference>
<keyword evidence="10" id="KW-1185">Reference proteome</keyword>
<keyword evidence="7" id="KW-0812">Transmembrane</keyword>
<evidence type="ECO:0000259" key="8">
    <source>
        <dbReference type="Pfam" id="PF00122"/>
    </source>
</evidence>
<dbReference type="Proteomes" id="UP001176940">
    <property type="component" value="Unassembled WGS sequence"/>
</dbReference>